<evidence type="ECO:0000259" key="9">
    <source>
        <dbReference type="Pfam" id="PF01490"/>
    </source>
</evidence>
<evidence type="ECO:0000256" key="3">
    <source>
        <dbReference type="ARBA" id="ARBA00022692"/>
    </source>
</evidence>
<feature type="transmembrane region" description="Helical" evidence="8">
    <location>
        <begin position="312"/>
        <end position="339"/>
    </location>
</feature>
<dbReference type="GO" id="GO:0006865">
    <property type="term" value="P:amino acid transport"/>
    <property type="evidence" value="ECO:0007669"/>
    <property type="project" value="UniProtKB-KW"/>
</dbReference>
<evidence type="ECO:0000256" key="2">
    <source>
        <dbReference type="ARBA" id="ARBA00022448"/>
    </source>
</evidence>
<evidence type="ECO:0000313" key="11">
    <source>
        <dbReference type="Proteomes" id="UP001438707"/>
    </source>
</evidence>
<evidence type="ECO:0000256" key="6">
    <source>
        <dbReference type="ARBA" id="ARBA00023136"/>
    </source>
</evidence>
<proteinExistence type="predicted"/>
<protein>
    <recommendedName>
        <fullName evidence="9">Amino acid transporter transmembrane domain-containing protein</fullName>
    </recommendedName>
</protein>
<feature type="transmembrane region" description="Helical" evidence="8">
    <location>
        <begin position="269"/>
        <end position="292"/>
    </location>
</feature>
<dbReference type="Pfam" id="PF01490">
    <property type="entry name" value="Aa_trans"/>
    <property type="match status" value="1"/>
</dbReference>
<comment type="subcellular location">
    <subcellularLocation>
        <location evidence="1">Membrane</location>
    </subcellularLocation>
</comment>
<name>A0AAW1SCA6_9CHLO</name>
<evidence type="ECO:0000256" key="1">
    <source>
        <dbReference type="ARBA" id="ARBA00004370"/>
    </source>
</evidence>
<reference evidence="10 11" key="1">
    <citation type="journal article" date="2024" name="Nat. Commun.">
        <title>Phylogenomics reveals the evolutionary origins of lichenization in chlorophyte algae.</title>
        <authorList>
            <person name="Puginier C."/>
            <person name="Libourel C."/>
            <person name="Otte J."/>
            <person name="Skaloud P."/>
            <person name="Haon M."/>
            <person name="Grisel S."/>
            <person name="Petersen M."/>
            <person name="Berrin J.G."/>
            <person name="Delaux P.M."/>
            <person name="Dal Grande F."/>
            <person name="Keller J."/>
        </authorList>
    </citation>
    <scope>NUCLEOTIDE SEQUENCE [LARGE SCALE GENOMIC DNA]</scope>
    <source>
        <strain evidence="10 11">SAG 2145</strain>
    </source>
</reference>
<feature type="transmembrane region" description="Helical" evidence="8">
    <location>
        <begin position="32"/>
        <end position="52"/>
    </location>
</feature>
<feature type="domain" description="Amino acid transporter transmembrane" evidence="9">
    <location>
        <begin position="26"/>
        <end position="456"/>
    </location>
</feature>
<accession>A0AAW1SCA6</accession>
<feature type="transmembrane region" description="Helical" evidence="8">
    <location>
        <begin position="397"/>
        <end position="415"/>
    </location>
</feature>
<evidence type="ECO:0000256" key="8">
    <source>
        <dbReference type="SAM" id="Phobius"/>
    </source>
</evidence>
<keyword evidence="2" id="KW-0813">Transport</keyword>
<keyword evidence="11" id="KW-1185">Reference proteome</keyword>
<dbReference type="InterPro" id="IPR013057">
    <property type="entry name" value="AA_transpt_TM"/>
</dbReference>
<evidence type="ECO:0000256" key="4">
    <source>
        <dbReference type="ARBA" id="ARBA00022970"/>
    </source>
</evidence>
<feature type="transmembrane region" description="Helical" evidence="8">
    <location>
        <begin position="178"/>
        <end position="200"/>
    </location>
</feature>
<feature type="region of interest" description="Disordered" evidence="7">
    <location>
        <begin position="1"/>
        <end position="26"/>
    </location>
</feature>
<dbReference type="EMBL" id="JALJOS010000002">
    <property type="protein sequence ID" value="KAK9843003.1"/>
    <property type="molecule type" value="Genomic_DNA"/>
</dbReference>
<dbReference type="AlphaFoldDB" id="A0AAW1SCA6"/>
<evidence type="ECO:0000256" key="5">
    <source>
        <dbReference type="ARBA" id="ARBA00022989"/>
    </source>
</evidence>
<evidence type="ECO:0000313" key="10">
    <source>
        <dbReference type="EMBL" id="KAK9843003.1"/>
    </source>
</evidence>
<keyword evidence="3 8" id="KW-0812">Transmembrane</keyword>
<feature type="transmembrane region" description="Helical" evidence="8">
    <location>
        <begin position="371"/>
        <end position="391"/>
    </location>
</feature>
<keyword evidence="6 8" id="KW-0472">Membrane</keyword>
<feature type="transmembrane region" description="Helical" evidence="8">
    <location>
        <begin position="227"/>
        <end position="248"/>
    </location>
</feature>
<sequence length="472" mass="51545">MDEEALPAKVGDSVADEVDEPSGPRKGNTLTAASHIITAVIGAGVLALPYAVANFGWGGGPPMLLMFGAVSLYSSMLLADLYRYPGPDKGKRNPTYMHCVRSFLGPKQVWLCGIVQYLVIVILCVGYNVVASISMAAIRRADCFHGNYSCKPDLWQYCVIFGACQIVFSQIPDLSQATALSVVAAVMSITYASIGLGLSIGKATEHTHSHGTAAGVSIASVGPAAKAYLIFASLGQTAFAFIYSFVLVEIEDTLHAKEGMSEARQMKRANWIGICVTTFYYIAIGCIGYAAFGNDSPSNLLTGFGFYNPWWLLDLANLCVVIHIIGTWQVIAQPFFAFVEGAIYRRFQRSKLLHSGFNIPLWKGRILRLRVFSLIWRTAFVCFTTVMAALFPFFNDIVGIIGSLGFWPLSVHFPFEMHIAQRKLTRSSPKVILLRALDVFFFFIAVCGIIGNVYGLTQDTKGWEAFGNGYTG</sequence>
<dbReference type="PANTHER" id="PTHR48017">
    <property type="entry name" value="OS05G0424000 PROTEIN-RELATED"/>
    <property type="match status" value="1"/>
</dbReference>
<dbReference type="Proteomes" id="UP001438707">
    <property type="component" value="Unassembled WGS sequence"/>
</dbReference>
<feature type="transmembrane region" description="Helical" evidence="8">
    <location>
        <begin position="109"/>
        <end position="134"/>
    </location>
</feature>
<keyword evidence="4" id="KW-0029">Amino-acid transport</keyword>
<keyword evidence="5 8" id="KW-1133">Transmembrane helix</keyword>
<comment type="caution">
    <text evidence="10">The sequence shown here is derived from an EMBL/GenBank/DDBJ whole genome shotgun (WGS) entry which is preliminary data.</text>
</comment>
<organism evidence="10 11">
    <name type="scientific">Apatococcus lobatus</name>
    <dbReference type="NCBI Taxonomy" id="904363"/>
    <lineage>
        <taxon>Eukaryota</taxon>
        <taxon>Viridiplantae</taxon>
        <taxon>Chlorophyta</taxon>
        <taxon>core chlorophytes</taxon>
        <taxon>Trebouxiophyceae</taxon>
        <taxon>Chlorellales</taxon>
        <taxon>Chlorellaceae</taxon>
        <taxon>Apatococcus</taxon>
    </lineage>
</organism>
<feature type="transmembrane region" description="Helical" evidence="8">
    <location>
        <begin position="64"/>
        <end position="82"/>
    </location>
</feature>
<evidence type="ECO:0000256" key="7">
    <source>
        <dbReference type="SAM" id="MobiDB-lite"/>
    </source>
</evidence>
<feature type="transmembrane region" description="Helical" evidence="8">
    <location>
        <begin position="436"/>
        <end position="456"/>
    </location>
</feature>
<dbReference type="GO" id="GO:0016020">
    <property type="term" value="C:membrane"/>
    <property type="evidence" value="ECO:0007669"/>
    <property type="project" value="UniProtKB-SubCell"/>
</dbReference>
<gene>
    <name evidence="10" type="ORF">WJX74_005503</name>
</gene>